<protein>
    <recommendedName>
        <fullName evidence="4">Replication protein</fullName>
    </recommendedName>
</protein>
<dbReference type="Proteomes" id="UP001431776">
    <property type="component" value="Unassembled WGS sequence"/>
</dbReference>
<organism evidence="2 3">
    <name type="scientific">Anaerobaca lacustris</name>
    <dbReference type="NCBI Taxonomy" id="3044600"/>
    <lineage>
        <taxon>Bacteria</taxon>
        <taxon>Pseudomonadati</taxon>
        <taxon>Planctomycetota</taxon>
        <taxon>Phycisphaerae</taxon>
        <taxon>Sedimentisphaerales</taxon>
        <taxon>Anaerobacaceae</taxon>
        <taxon>Anaerobaca</taxon>
    </lineage>
</organism>
<feature type="compositionally biased region" description="Basic and acidic residues" evidence="1">
    <location>
        <begin position="115"/>
        <end position="126"/>
    </location>
</feature>
<feature type="compositionally biased region" description="Basic and acidic residues" evidence="1">
    <location>
        <begin position="134"/>
        <end position="145"/>
    </location>
</feature>
<dbReference type="AlphaFoldDB" id="A0AAW6TXD3"/>
<proteinExistence type="predicted"/>
<reference evidence="2" key="1">
    <citation type="submission" date="2023-05" db="EMBL/GenBank/DDBJ databases">
        <title>Anaerotaeda fermentans gen. nov., sp. nov., a novel anaerobic planctomycete of the new family within the order Sedimentisphaerales isolated from Taman Peninsula, Russia.</title>
        <authorList>
            <person name="Khomyakova M.A."/>
            <person name="Merkel A.Y."/>
            <person name="Slobodkin A.I."/>
        </authorList>
    </citation>
    <scope>NUCLEOTIDE SEQUENCE</scope>
    <source>
        <strain evidence="2">M17dextr</strain>
    </source>
</reference>
<evidence type="ECO:0000313" key="3">
    <source>
        <dbReference type="Proteomes" id="UP001431776"/>
    </source>
</evidence>
<comment type="caution">
    <text evidence="2">The sequence shown here is derived from an EMBL/GenBank/DDBJ whole genome shotgun (WGS) entry which is preliminary data.</text>
</comment>
<evidence type="ECO:0000313" key="2">
    <source>
        <dbReference type="EMBL" id="MDI6450137.1"/>
    </source>
</evidence>
<gene>
    <name evidence="2" type="ORF">QJ522_13845</name>
</gene>
<keyword evidence="3" id="KW-1185">Reference proteome</keyword>
<feature type="region of interest" description="Disordered" evidence="1">
    <location>
        <begin position="111"/>
        <end position="164"/>
    </location>
</feature>
<dbReference type="RefSeq" id="WP_349245546.1">
    <property type="nucleotide sequence ID" value="NZ_JASCXX010000016.1"/>
</dbReference>
<evidence type="ECO:0008006" key="4">
    <source>
        <dbReference type="Google" id="ProtNLM"/>
    </source>
</evidence>
<accession>A0AAW6TXD3</accession>
<name>A0AAW6TXD3_9BACT</name>
<sequence>MTYDTIAIPGGFIKLMRSDATRELLRDGPAFQLLTQIALRAKRTNDFNVHGLQIGQALIGDYASCGLTRRKYRTAMAHLERYGLARFQATHRGTIATLLDITIYDINEEQASPHSDQRPANKRPTEGHQAATIKNEKNEKKEKKGPPVCFSGSGPGVRSATGGLPTFAEMDRQRAACALAKAQEEFLNDDQA</sequence>
<dbReference type="EMBL" id="JASCXX010000016">
    <property type="protein sequence ID" value="MDI6450137.1"/>
    <property type="molecule type" value="Genomic_DNA"/>
</dbReference>
<evidence type="ECO:0000256" key="1">
    <source>
        <dbReference type="SAM" id="MobiDB-lite"/>
    </source>
</evidence>